<proteinExistence type="predicted"/>
<reference evidence="1" key="1">
    <citation type="submission" date="2022-04" db="EMBL/GenBank/DDBJ databases">
        <title>Jade perch genome.</title>
        <authorList>
            <person name="Chao B."/>
        </authorList>
    </citation>
    <scope>NUCLEOTIDE SEQUENCE</scope>
    <source>
        <strain evidence="1">CB-2022</strain>
    </source>
</reference>
<sequence length="299" mass="33992">SIFPPSVLMEAEDAEMKPLCLTTQSPSERADLHALSCRQIQHDAGPTAESRGLAPEMRSGVRRRSQGGPEYIRSKIKVSKEAKYCNYRRVTLCSLSSSSHSYSIHSPPAVRNSARQGDAGHRDDNPCPHGSGLHGDQINRSKSEFVELTGRPGRSRASYQFCYLLMVNTKTMEKTVCQKTFHHQRMLNRHVKCHNETKRHLCNNFCGKGFNDTFDLKRHVSFCTHTGVRPYKCTLCDKAFTQRCSLESHMKKIHSVIQKVRLQGAPQQAVRLRGVRPHWREPRTNCWSTSTRFTPRAPC</sequence>
<gene>
    <name evidence="1" type="ORF">L3Q82_016686</name>
</gene>
<keyword evidence="2" id="KW-1185">Reference proteome</keyword>
<protein>
    <submittedName>
        <fullName evidence="1">Uncharacterized protein</fullName>
    </submittedName>
</protein>
<organism evidence="1 2">
    <name type="scientific">Scortum barcoo</name>
    <name type="common">barcoo grunter</name>
    <dbReference type="NCBI Taxonomy" id="214431"/>
    <lineage>
        <taxon>Eukaryota</taxon>
        <taxon>Metazoa</taxon>
        <taxon>Chordata</taxon>
        <taxon>Craniata</taxon>
        <taxon>Vertebrata</taxon>
        <taxon>Euteleostomi</taxon>
        <taxon>Actinopterygii</taxon>
        <taxon>Neopterygii</taxon>
        <taxon>Teleostei</taxon>
        <taxon>Neoteleostei</taxon>
        <taxon>Acanthomorphata</taxon>
        <taxon>Eupercaria</taxon>
        <taxon>Centrarchiformes</taxon>
        <taxon>Terapontoidei</taxon>
        <taxon>Terapontidae</taxon>
        <taxon>Scortum</taxon>
    </lineage>
</organism>
<dbReference type="Proteomes" id="UP000831701">
    <property type="component" value="Chromosome 2"/>
</dbReference>
<name>A0ACB8X884_9TELE</name>
<evidence type="ECO:0000313" key="1">
    <source>
        <dbReference type="EMBL" id="KAI3376161.1"/>
    </source>
</evidence>
<dbReference type="EMBL" id="CM041532">
    <property type="protein sequence ID" value="KAI3376161.1"/>
    <property type="molecule type" value="Genomic_DNA"/>
</dbReference>
<comment type="caution">
    <text evidence="1">The sequence shown here is derived from an EMBL/GenBank/DDBJ whole genome shotgun (WGS) entry which is preliminary data.</text>
</comment>
<accession>A0ACB8X884</accession>
<feature type="non-terminal residue" evidence="1">
    <location>
        <position position="1"/>
    </location>
</feature>
<evidence type="ECO:0000313" key="2">
    <source>
        <dbReference type="Proteomes" id="UP000831701"/>
    </source>
</evidence>